<name>A0ABS6E902_9FIRM</name>
<proteinExistence type="predicted"/>
<dbReference type="InterPro" id="IPR002508">
    <property type="entry name" value="MurNAc-LAA_cat"/>
</dbReference>
<dbReference type="Pfam" id="PF01520">
    <property type="entry name" value="Amidase_3"/>
    <property type="match status" value="1"/>
</dbReference>
<dbReference type="RefSeq" id="WP_216521026.1">
    <property type="nucleotide sequence ID" value="NZ_JAHLPM010000014.1"/>
</dbReference>
<dbReference type="SMART" id="SM00646">
    <property type="entry name" value="Ami_3"/>
    <property type="match status" value="1"/>
</dbReference>
<dbReference type="Proteomes" id="UP000749471">
    <property type="component" value="Unassembled WGS sequence"/>
</dbReference>
<evidence type="ECO:0000256" key="1">
    <source>
        <dbReference type="ARBA" id="ARBA00022801"/>
    </source>
</evidence>
<evidence type="ECO:0000259" key="2">
    <source>
        <dbReference type="SMART" id="SM00646"/>
    </source>
</evidence>
<dbReference type="PANTHER" id="PTHR30404">
    <property type="entry name" value="N-ACETYLMURAMOYL-L-ALANINE AMIDASE"/>
    <property type="match status" value="1"/>
</dbReference>
<reference evidence="3 4" key="1">
    <citation type="submission" date="2021-06" db="EMBL/GenBank/DDBJ databases">
        <authorList>
            <person name="Sun Q."/>
            <person name="Li D."/>
        </authorList>
    </citation>
    <scope>NUCLEOTIDE SEQUENCE [LARGE SCALE GENOMIC DNA]</scope>
    <source>
        <strain evidence="3 4">MSJ-40</strain>
    </source>
</reference>
<organism evidence="3 4">
    <name type="scientific">Tissierella simiarum</name>
    <dbReference type="NCBI Taxonomy" id="2841534"/>
    <lineage>
        <taxon>Bacteria</taxon>
        <taxon>Bacillati</taxon>
        <taxon>Bacillota</taxon>
        <taxon>Tissierellia</taxon>
        <taxon>Tissierellales</taxon>
        <taxon>Tissierellaceae</taxon>
        <taxon>Tissierella</taxon>
    </lineage>
</organism>
<dbReference type="InterPro" id="IPR050695">
    <property type="entry name" value="N-acetylmuramoyl_amidase_3"/>
</dbReference>
<protein>
    <submittedName>
        <fullName evidence="3">N-acetylmuramoyl-L-alanine amidase</fullName>
    </submittedName>
</protein>
<dbReference type="PANTHER" id="PTHR30404:SF0">
    <property type="entry name" value="N-ACETYLMURAMOYL-L-ALANINE AMIDASE AMIC"/>
    <property type="match status" value="1"/>
</dbReference>
<evidence type="ECO:0000313" key="3">
    <source>
        <dbReference type="EMBL" id="MBU5439316.1"/>
    </source>
</evidence>
<feature type="domain" description="MurNAc-LAA" evidence="2">
    <location>
        <begin position="62"/>
        <end position="178"/>
    </location>
</feature>
<sequence>MVRILLAAGHGAGPAHNRGAIYFNEGDNNYIYSLELKKELETYENIKVDLLRKNITDDPTLADRAKAGQGYDLYLSIHSNATTNDDVRGTEVWDSVEKPNVTLAKLICDATAEVFNHRNRGVKYKEGQKGYNWYGELRFNQAKSAMIVENGFHTNKEDCLFFKDSHKKIAEIQARAIASYYSLKKKAIKEDKPHWAEEHYNNLKSRINITDKRFDDKITRGEAMALVDKALDYIEKGGK</sequence>
<dbReference type="CDD" id="cd02696">
    <property type="entry name" value="MurNAc-LAA"/>
    <property type="match status" value="1"/>
</dbReference>
<comment type="caution">
    <text evidence="3">The sequence shown here is derived from an EMBL/GenBank/DDBJ whole genome shotgun (WGS) entry which is preliminary data.</text>
</comment>
<keyword evidence="4" id="KW-1185">Reference proteome</keyword>
<keyword evidence="1" id="KW-0378">Hydrolase</keyword>
<evidence type="ECO:0000313" key="4">
    <source>
        <dbReference type="Proteomes" id="UP000749471"/>
    </source>
</evidence>
<dbReference type="EMBL" id="JAHLPM010000014">
    <property type="protein sequence ID" value="MBU5439316.1"/>
    <property type="molecule type" value="Genomic_DNA"/>
</dbReference>
<accession>A0ABS6E902</accession>
<gene>
    <name evidence="3" type="ORF">KQI42_14930</name>
</gene>